<reference evidence="1" key="1">
    <citation type="submission" date="2021-06" db="EMBL/GenBank/DDBJ databases">
        <authorList>
            <person name="Hodson N. C."/>
            <person name="Mongue J. A."/>
            <person name="Jaron S. K."/>
        </authorList>
    </citation>
    <scope>NUCLEOTIDE SEQUENCE</scope>
</reference>
<accession>A0A8J2KFL0</accession>
<dbReference type="AlphaFoldDB" id="A0A8J2KFL0"/>
<dbReference type="Proteomes" id="UP000708208">
    <property type="component" value="Unassembled WGS sequence"/>
</dbReference>
<evidence type="ECO:0000313" key="2">
    <source>
        <dbReference type="Proteomes" id="UP000708208"/>
    </source>
</evidence>
<sequence>SGILDAALGKLPLGGGLGGELGGGLRAGLGGELGAGLGGLAGLAGGLVNTA</sequence>
<proteinExistence type="predicted"/>
<comment type="caution">
    <text evidence="1">The sequence shown here is derived from an EMBL/GenBank/DDBJ whole genome shotgun (WGS) entry which is preliminary data.</text>
</comment>
<dbReference type="EMBL" id="CAJVCH010300794">
    <property type="protein sequence ID" value="CAG7785670.1"/>
    <property type="molecule type" value="Genomic_DNA"/>
</dbReference>
<evidence type="ECO:0000313" key="1">
    <source>
        <dbReference type="EMBL" id="CAG7785670.1"/>
    </source>
</evidence>
<feature type="non-terminal residue" evidence="1">
    <location>
        <position position="51"/>
    </location>
</feature>
<name>A0A8J2KFL0_9HEXA</name>
<gene>
    <name evidence="1" type="ORF">AFUS01_LOCUS24281</name>
</gene>
<protein>
    <submittedName>
        <fullName evidence="1">Uncharacterized protein</fullName>
    </submittedName>
</protein>
<organism evidence="1 2">
    <name type="scientific">Allacma fusca</name>
    <dbReference type="NCBI Taxonomy" id="39272"/>
    <lineage>
        <taxon>Eukaryota</taxon>
        <taxon>Metazoa</taxon>
        <taxon>Ecdysozoa</taxon>
        <taxon>Arthropoda</taxon>
        <taxon>Hexapoda</taxon>
        <taxon>Collembola</taxon>
        <taxon>Symphypleona</taxon>
        <taxon>Sminthuridae</taxon>
        <taxon>Allacma</taxon>
    </lineage>
</organism>
<feature type="non-terminal residue" evidence="1">
    <location>
        <position position="1"/>
    </location>
</feature>
<keyword evidence="2" id="KW-1185">Reference proteome</keyword>